<name>A0AAD4C363_BOLED</name>
<protein>
    <recommendedName>
        <fullName evidence="4">EF-hand domain-containing protein</fullName>
    </recommendedName>
</protein>
<feature type="compositionally biased region" description="Polar residues" evidence="1">
    <location>
        <begin position="1"/>
        <end position="20"/>
    </location>
</feature>
<accession>A0AAD4C363</accession>
<evidence type="ECO:0008006" key="4">
    <source>
        <dbReference type="Google" id="ProtNLM"/>
    </source>
</evidence>
<gene>
    <name evidence="2" type="ORF">L210DRAFT_2804296</name>
</gene>
<dbReference type="Proteomes" id="UP001194468">
    <property type="component" value="Unassembled WGS sequence"/>
</dbReference>
<comment type="caution">
    <text evidence="2">The sequence shown here is derived from an EMBL/GenBank/DDBJ whole genome shotgun (WGS) entry which is preliminary data.</text>
</comment>
<feature type="region of interest" description="Disordered" evidence="1">
    <location>
        <begin position="1"/>
        <end position="40"/>
    </location>
</feature>
<dbReference type="AlphaFoldDB" id="A0AAD4C363"/>
<keyword evidence="3" id="KW-1185">Reference proteome</keyword>
<sequence>MPFTIPPTTDTTHNIVSRVQSPRPGTPEPSSRQGRRNAQQDAQLLDDDGAISQKFEACLKHIFTKYCTPAPPAVSHALSLLAPPEGAYLTQEGLDAWACDTNGAPFSQETKDELVEFLDVTHDGSLTLKGFMQIYQLQTENDEEETWRDLSNHGFDRTLTLVSTRREDDLDPPQASEPQSIPQNCESCTHRVLHWLHTAC</sequence>
<proteinExistence type="predicted"/>
<dbReference type="EMBL" id="WHUW01000004">
    <property type="protein sequence ID" value="KAF8447579.1"/>
    <property type="molecule type" value="Genomic_DNA"/>
</dbReference>
<reference evidence="2" key="2">
    <citation type="journal article" date="2020" name="Nat. Commun.">
        <title>Large-scale genome sequencing of mycorrhizal fungi provides insights into the early evolution of symbiotic traits.</title>
        <authorList>
            <person name="Miyauchi S."/>
            <person name="Kiss E."/>
            <person name="Kuo A."/>
            <person name="Drula E."/>
            <person name="Kohler A."/>
            <person name="Sanchez-Garcia M."/>
            <person name="Morin E."/>
            <person name="Andreopoulos B."/>
            <person name="Barry K.W."/>
            <person name="Bonito G."/>
            <person name="Buee M."/>
            <person name="Carver A."/>
            <person name="Chen C."/>
            <person name="Cichocki N."/>
            <person name="Clum A."/>
            <person name="Culley D."/>
            <person name="Crous P.W."/>
            <person name="Fauchery L."/>
            <person name="Girlanda M."/>
            <person name="Hayes R.D."/>
            <person name="Keri Z."/>
            <person name="LaButti K."/>
            <person name="Lipzen A."/>
            <person name="Lombard V."/>
            <person name="Magnuson J."/>
            <person name="Maillard F."/>
            <person name="Murat C."/>
            <person name="Nolan M."/>
            <person name="Ohm R.A."/>
            <person name="Pangilinan J."/>
            <person name="Pereira M.F."/>
            <person name="Perotto S."/>
            <person name="Peter M."/>
            <person name="Pfister S."/>
            <person name="Riley R."/>
            <person name="Sitrit Y."/>
            <person name="Stielow J.B."/>
            <person name="Szollosi G."/>
            <person name="Zifcakova L."/>
            <person name="Stursova M."/>
            <person name="Spatafora J.W."/>
            <person name="Tedersoo L."/>
            <person name="Vaario L.M."/>
            <person name="Yamada A."/>
            <person name="Yan M."/>
            <person name="Wang P."/>
            <person name="Xu J."/>
            <person name="Bruns T."/>
            <person name="Baldrian P."/>
            <person name="Vilgalys R."/>
            <person name="Dunand C."/>
            <person name="Henrissat B."/>
            <person name="Grigoriev I.V."/>
            <person name="Hibbett D."/>
            <person name="Nagy L.G."/>
            <person name="Martin F.M."/>
        </authorList>
    </citation>
    <scope>NUCLEOTIDE SEQUENCE</scope>
    <source>
        <strain evidence="2">BED1</strain>
    </source>
</reference>
<reference evidence="2" key="1">
    <citation type="submission" date="2019-10" db="EMBL/GenBank/DDBJ databases">
        <authorList>
            <consortium name="DOE Joint Genome Institute"/>
            <person name="Kuo A."/>
            <person name="Miyauchi S."/>
            <person name="Kiss E."/>
            <person name="Drula E."/>
            <person name="Kohler A."/>
            <person name="Sanchez-Garcia M."/>
            <person name="Andreopoulos B."/>
            <person name="Barry K.W."/>
            <person name="Bonito G."/>
            <person name="Buee M."/>
            <person name="Carver A."/>
            <person name="Chen C."/>
            <person name="Cichocki N."/>
            <person name="Clum A."/>
            <person name="Culley D."/>
            <person name="Crous P.W."/>
            <person name="Fauchery L."/>
            <person name="Girlanda M."/>
            <person name="Hayes R."/>
            <person name="Keri Z."/>
            <person name="LaButti K."/>
            <person name="Lipzen A."/>
            <person name="Lombard V."/>
            <person name="Magnuson J."/>
            <person name="Maillard F."/>
            <person name="Morin E."/>
            <person name="Murat C."/>
            <person name="Nolan M."/>
            <person name="Ohm R."/>
            <person name="Pangilinan J."/>
            <person name="Pereira M."/>
            <person name="Perotto S."/>
            <person name="Peter M."/>
            <person name="Riley R."/>
            <person name="Sitrit Y."/>
            <person name="Stielow B."/>
            <person name="Szollosi G."/>
            <person name="Zifcakova L."/>
            <person name="Stursova M."/>
            <person name="Spatafora J.W."/>
            <person name="Tedersoo L."/>
            <person name="Vaario L.-M."/>
            <person name="Yamada A."/>
            <person name="Yan M."/>
            <person name="Wang P."/>
            <person name="Xu J."/>
            <person name="Bruns T."/>
            <person name="Baldrian P."/>
            <person name="Vilgalys R."/>
            <person name="Henrissat B."/>
            <person name="Grigoriev I.V."/>
            <person name="Hibbett D."/>
            <person name="Nagy L.G."/>
            <person name="Martin F.M."/>
        </authorList>
    </citation>
    <scope>NUCLEOTIDE SEQUENCE</scope>
    <source>
        <strain evidence="2">BED1</strain>
    </source>
</reference>
<dbReference type="Gene3D" id="1.10.238.10">
    <property type="entry name" value="EF-hand"/>
    <property type="match status" value="1"/>
</dbReference>
<evidence type="ECO:0000313" key="3">
    <source>
        <dbReference type="Proteomes" id="UP001194468"/>
    </source>
</evidence>
<organism evidence="2 3">
    <name type="scientific">Boletus edulis BED1</name>
    <dbReference type="NCBI Taxonomy" id="1328754"/>
    <lineage>
        <taxon>Eukaryota</taxon>
        <taxon>Fungi</taxon>
        <taxon>Dikarya</taxon>
        <taxon>Basidiomycota</taxon>
        <taxon>Agaricomycotina</taxon>
        <taxon>Agaricomycetes</taxon>
        <taxon>Agaricomycetidae</taxon>
        <taxon>Boletales</taxon>
        <taxon>Boletineae</taxon>
        <taxon>Boletaceae</taxon>
        <taxon>Boletoideae</taxon>
        <taxon>Boletus</taxon>
    </lineage>
</organism>
<evidence type="ECO:0000256" key="1">
    <source>
        <dbReference type="SAM" id="MobiDB-lite"/>
    </source>
</evidence>
<evidence type="ECO:0000313" key="2">
    <source>
        <dbReference type="EMBL" id="KAF8447579.1"/>
    </source>
</evidence>